<dbReference type="PANTHER" id="PTHR47219">
    <property type="entry name" value="RAB GTPASE-ACTIVATING PROTEIN 1-LIKE"/>
    <property type="match status" value="1"/>
</dbReference>
<sequence>MANRQQLPELLRCLPSAHVRCVFGALGGARTRWDEWLVSSGAMTQLDGTADNTEDEDGDGTLHLYSLPKNGERAQYRGYEHWLAQPTPDVVRDQIDKDLERSAAGEEISLESLRRILTAHAGRNPKIGYTQGLNFITVKLLGQCQSSASGFLGGVLLPWISSASFEAEVFWMLCVITDRLLPEYYEPPLIGVRTDTLVLDELMASHTELRDLLPIFESLQFQLAMVTPHWLMLMYGETLPLDSVTRVWDLFFVEGSRVLLATALAILYCQAPLIRKVRQDLGEVYKLLRSSEHMPTGRQLHERVLIELHALSESRVAELRRSCRPRAQGDKAVEGWIRAMQMGGEQGLRLLVGVGELTGRSMQGVGDFTGKSLEFTGKMLKAGVAVPVKLFFPETALEHRPSGEVDEQKAEDHSVQGSIANQKGNARERASFSTPELML</sequence>
<dbReference type="InterPro" id="IPR050302">
    <property type="entry name" value="Rab_GAP_TBC_domain"/>
</dbReference>
<reference evidence="3" key="1">
    <citation type="submission" date="2021-01" db="EMBL/GenBank/DDBJ databases">
        <authorList>
            <person name="Corre E."/>
            <person name="Pelletier E."/>
            <person name="Niang G."/>
            <person name="Scheremetjew M."/>
            <person name="Finn R."/>
            <person name="Kale V."/>
            <person name="Holt S."/>
            <person name="Cochrane G."/>
            <person name="Meng A."/>
            <person name="Brown T."/>
            <person name="Cohen L."/>
        </authorList>
    </citation>
    <scope>NUCLEOTIDE SEQUENCE</scope>
    <source>
        <strain evidence="3">UTEX LB 985</strain>
    </source>
</reference>
<proteinExistence type="predicted"/>
<feature type="domain" description="Rab-GAP TBC" evidence="2">
    <location>
        <begin position="66"/>
        <end position="255"/>
    </location>
</feature>
<protein>
    <recommendedName>
        <fullName evidence="2">Rab-GAP TBC domain-containing protein</fullName>
    </recommendedName>
</protein>
<name>A0A7S2J827_9EUKA</name>
<dbReference type="SUPFAM" id="SSF47923">
    <property type="entry name" value="Ypt/Rab-GAP domain of gyp1p"/>
    <property type="match status" value="2"/>
</dbReference>
<organism evidence="3">
    <name type="scientific">Haptolina brevifila</name>
    <dbReference type="NCBI Taxonomy" id="156173"/>
    <lineage>
        <taxon>Eukaryota</taxon>
        <taxon>Haptista</taxon>
        <taxon>Haptophyta</taxon>
        <taxon>Prymnesiophyceae</taxon>
        <taxon>Prymnesiales</taxon>
        <taxon>Prymnesiaceae</taxon>
        <taxon>Haptolina</taxon>
    </lineage>
</organism>
<dbReference type="AlphaFoldDB" id="A0A7S2J827"/>
<dbReference type="PANTHER" id="PTHR47219:SF20">
    <property type="entry name" value="TBC1 DOMAIN FAMILY MEMBER 2B"/>
    <property type="match status" value="1"/>
</dbReference>
<dbReference type="Pfam" id="PF00566">
    <property type="entry name" value="RabGAP-TBC"/>
    <property type="match status" value="1"/>
</dbReference>
<evidence type="ECO:0000313" key="3">
    <source>
        <dbReference type="EMBL" id="CAD9539407.1"/>
    </source>
</evidence>
<dbReference type="Gene3D" id="1.10.472.80">
    <property type="entry name" value="Ypt/Rab-GAP domain of gyp1p, domain 3"/>
    <property type="match status" value="1"/>
</dbReference>
<feature type="compositionally biased region" description="Polar residues" evidence="1">
    <location>
        <begin position="415"/>
        <end position="424"/>
    </location>
</feature>
<evidence type="ECO:0000256" key="1">
    <source>
        <dbReference type="SAM" id="MobiDB-lite"/>
    </source>
</evidence>
<dbReference type="Gene3D" id="1.10.8.270">
    <property type="entry name" value="putative rabgap domain of human tbc1 domain family member 14 like domains"/>
    <property type="match status" value="1"/>
</dbReference>
<dbReference type="PROSITE" id="PS50086">
    <property type="entry name" value="TBC_RABGAP"/>
    <property type="match status" value="1"/>
</dbReference>
<dbReference type="SMART" id="SM00164">
    <property type="entry name" value="TBC"/>
    <property type="match status" value="1"/>
</dbReference>
<feature type="compositionally biased region" description="Basic and acidic residues" evidence="1">
    <location>
        <begin position="399"/>
        <end position="414"/>
    </location>
</feature>
<accession>A0A7S2J827</accession>
<dbReference type="EMBL" id="HBGU01075140">
    <property type="protein sequence ID" value="CAD9539407.1"/>
    <property type="molecule type" value="Transcribed_RNA"/>
</dbReference>
<gene>
    <name evidence="3" type="ORF">CBRE1094_LOCUS40941</name>
</gene>
<dbReference type="GO" id="GO:0031267">
    <property type="term" value="F:small GTPase binding"/>
    <property type="evidence" value="ECO:0007669"/>
    <property type="project" value="TreeGrafter"/>
</dbReference>
<feature type="region of interest" description="Disordered" evidence="1">
    <location>
        <begin position="399"/>
        <end position="439"/>
    </location>
</feature>
<evidence type="ECO:0000259" key="2">
    <source>
        <dbReference type="PROSITE" id="PS50086"/>
    </source>
</evidence>
<dbReference type="GO" id="GO:0005096">
    <property type="term" value="F:GTPase activator activity"/>
    <property type="evidence" value="ECO:0007669"/>
    <property type="project" value="TreeGrafter"/>
</dbReference>
<dbReference type="InterPro" id="IPR000195">
    <property type="entry name" value="Rab-GAP-TBC_dom"/>
</dbReference>
<dbReference type="InterPro" id="IPR035969">
    <property type="entry name" value="Rab-GAP_TBC_sf"/>
</dbReference>